<organism evidence="2 3">
    <name type="scientific">Peronospora matthiolae</name>
    <dbReference type="NCBI Taxonomy" id="2874970"/>
    <lineage>
        <taxon>Eukaryota</taxon>
        <taxon>Sar</taxon>
        <taxon>Stramenopiles</taxon>
        <taxon>Oomycota</taxon>
        <taxon>Peronosporomycetes</taxon>
        <taxon>Peronosporales</taxon>
        <taxon>Peronosporaceae</taxon>
        <taxon>Peronospora</taxon>
    </lineage>
</organism>
<feature type="compositionally biased region" description="Basic and acidic residues" evidence="1">
    <location>
        <begin position="153"/>
        <end position="166"/>
    </location>
</feature>
<name>A0AAV1VDT6_9STRA</name>
<evidence type="ECO:0000313" key="3">
    <source>
        <dbReference type="Proteomes" id="UP001162060"/>
    </source>
</evidence>
<comment type="caution">
    <text evidence="2">The sequence shown here is derived from an EMBL/GenBank/DDBJ whole genome shotgun (WGS) entry which is preliminary data.</text>
</comment>
<protein>
    <submittedName>
        <fullName evidence="2">Uncharacterized protein</fullName>
    </submittedName>
</protein>
<feature type="compositionally biased region" description="Basic residues" evidence="1">
    <location>
        <begin position="76"/>
        <end position="86"/>
    </location>
</feature>
<sequence length="331" mass="36363">MREMARKRLQLQRAADEAAQAAVPAAIGTAPPRPPPTVEPQRTGVPIQPVYTAIAMQAGFSDPKPKPRPEQPWLKRPLRSGRRLWPSRKPPVSTESLSSGGFHVLQDMGPELEQNSAGSAQAPSTDGVTDDSPITSEPHPNMAPDVARARPRLSSEDRVRQKDFKQRGPAPEISGPTLLAKQRLERKTCKRLVKQQQKGRCTSIPMDPRPETGPFHLNDLKRILGLREVPTPATGNCLAMAIAQAVADSALDAPLTVLEPLTASIKRVIKYAELLNLEGQRPHDLRVNTLKNVGRGWQTMTREESATQPRWFLTDFAATSSDRDTIVSKSC</sequence>
<evidence type="ECO:0000313" key="2">
    <source>
        <dbReference type="EMBL" id="CAK7944581.1"/>
    </source>
</evidence>
<proteinExistence type="predicted"/>
<feature type="compositionally biased region" description="Polar residues" evidence="1">
    <location>
        <begin position="113"/>
        <end position="135"/>
    </location>
</feature>
<feature type="region of interest" description="Disordered" evidence="1">
    <location>
        <begin position="1"/>
        <end position="43"/>
    </location>
</feature>
<gene>
    <name evidence="2" type="ORF">PM001_LOCUS29731</name>
</gene>
<feature type="region of interest" description="Disordered" evidence="1">
    <location>
        <begin position="55"/>
        <end position="215"/>
    </location>
</feature>
<reference evidence="2" key="1">
    <citation type="submission" date="2024-01" db="EMBL/GenBank/DDBJ databases">
        <authorList>
            <person name="Webb A."/>
        </authorList>
    </citation>
    <scope>NUCLEOTIDE SEQUENCE</scope>
    <source>
        <strain evidence="2">Pm1</strain>
    </source>
</reference>
<dbReference type="Proteomes" id="UP001162060">
    <property type="component" value="Unassembled WGS sequence"/>
</dbReference>
<feature type="compositionally biased region" description="Low complexity" evidence="1">
    <location>
        <begin position="17"/>
        <end position="30"/>
    </location>
</feature>
<dbReference type="EMBL" id="CAKLBY020000309">
    <property type="protein sequence ID" value="CAK7944581.1"/>
    <property type="molecule type" value="Genomic_DNA"/>
</dbReference>
<evidence type="ECO:0000256" key="1">
    <source>
        <dbReference type="SAM" id="MobiDB-lite"/>
    </source>
</evidence>
<accession>A0AAV1VDT6</accession>
<dbReference type="AlphaFoldDB" id="A0AAV1VDT6"/>